<gene>
    <name evidence="2" type="ORF">AVEN_110828_1</name>
</gene>
<evidence type="ECO:0000313" key="2">
    <source>
        <dbReference type="EMBL" id="GBO37663.1"/>
    </source>
</evidence>
<protein>
    <submittedName>
        <fullName evidence="2">Uncharacterized protein</fullName>
    </submittedName>
</protein>
<accession>A0A4Y2WJI4</accession>
<dbReference type="AlphaFoldDB" id="A0A4Y2WJI4"/>
<keyword evidence="1" id="KW-0472">Membrane</keyword>
<name>A0A4Y2WJI4_ARAVE</name>
<evidence type="ECO:0000313" key="3">
    <source>
        <dbReference type="Proteomes" id="UP000499080"/>
    </source>
</evidence>
<keyword evidence="1" id="KW-1133">Transmembrane helix</keyword>
<feature type="transmembrane region" description="Helical" evidence="1">
    <location>
        <begin position="12"/>
        <end position="31"/>
    </location>
</feature>
<reference evidence="2 3" key="1">
    <citation type="journal article" date="2019" name="Sci. Rep.">
        <title>Orb-weaving spider Araneus ventricosus genome elucidates the spidroin gene catalogue.</title>
        <authorList>
            <person name="Kono N."/>
            <person name="Nakamura H."/>
            <person name="Ohtoshi R."/>
            <person name="Moran D.A.P."/>
            <person name="Shinohara A."/>
            <person name="Yoshida Y."/>
            <person name="Fujiwara M."/>
            <person name="Mori M."/>
            <person name="Tomita M."/>
            <person name="Arakawa K."/>
        </authorList>
    </citation>
    <scope>NUCLEOTIDE SEQUENCE [LARGE SCALE GENOMIC DNA]</scope>
</reference>
<proteinExistence type="predicted"/>
<evidence type="ECO:0000256" key="1">
    <source>
        <dbReference type="SAM" id="Phobius"/>
    </source>
</evidence>
<keyword evidence="1" id="KW-0812">Transmembrane</keyword>
<dbReference type="EMBL" id="BGPR01062192">
    <property type="protein sequence ID" value="GBO37663.1"/>
    <property type="molecule type" value="Genomic_DNA"/>
</dbReference>
<keyword evidence="3" id="KW-1185">Reference proteome</keyword>
<comment type="caution">
    <text evidence="2">The sequence shown here is derived from an EMBL/GenBank/DDBJ whole genome shotgun (WGS) entry which is preliminary data.</text>
</comment>
<organism evidence="2 3">
    <name type="scientific">Araneus ventricosus</name>
    <name type="common">Orbweaver spider</name>
    <name type="synonym">Epeira ventricosa</name>
    <dbReference type="NCBI Taxonomy" id="182803"/>
    <lineage>
        <taxon>Eukaryota</taxon>
        <taxon>Metazoa</taxon>
        <taxon>Ecdysozoa</taxon>
        <taxon>Arthropoda</taxon>
        <taxon>Chelicerata</taxon>
        <taxon>Arachnida</taxon>
        <taxon>Araneae</taxon>
        <taxon>Araneomorphae</taxon>
        <taxon>Entelegynae</taxon>
        <taxon>Araneoidea</taxon>
        <taxon>Araneidae</taxon>
        <taxon>Araneus</taxon>
    </lineage>
</organism>
<sequence>MRPYAWDCPVLLQSRLSLGFVPYTMGLVAIFTTQSRITKLSCVPAMGLSPIFTTQSRIAQGFASHMRLSPYSLLPSRITRIVASPYTGTVTIFTTNPVSIRVAIRPVYMRLSPYSCSIPYY</sequence>
<dbReference type="Proteomes" id="UP000499080">
    <property type="component" value="Unassembled WGS sequence"/>
</dbReference>